<dbReference type="PANTHER" id="PTHR30572">
    <property type="entry name" value="MEMBRANE COMPONENT OF TRANSPORTER-RELATED"/>
    <property type="match status" value="1"/>
</dbReference>
<reference evidence="10 11" key="1">
    <citation type="journal article" date="2016" name="Nat. Commun.">
        <title>Thousands of microbial genomes shed light on interconnected biogeochemical processes in an aquifer system.</title>
        <authorList>
            <person name="Anantharaman K."/>
            <person name="Brown C.T."/>
            <person name="Hug L.A."/>
            <person name="Sharon I."/>
            <person name="Castelle C.J."/>
            <person name="Probst A.J."/>
            <person name="Thomas B.C."/>
            <person name="Singh A."/>
            <person name="Wilkins M.J."/>
            <person name="Karaoz U."/>
            <person name="Brodie E.L."/>
            <person name="Williams K.H."/>
            <person name="Hubbard S.S."/>
            <person name="Banfield J.F."/>
        </authorList>
    </citation>
    <scope>NUCLEOTIDE SEQUENCE [LARGE SCALE GENOMIC DNA]</scope>
</reference>
<evidence type="ECO:0000313" key="11">
    <source>
        <dbReference type="Proteomes" id="UP000176786"/>
    </source>
</evidence>
<feature type="transmembrane region" description="Helical" evidence="7">
    <location>
        <begin position="293"/>
        <end position="317"/>
    </location>
</feature>
<evidence type="ECO:0000256" key="4">
    <source>
        <dbReference type="ARBA" id="ARBA00022989"/>
    </source>
</evidence>
<dbReference type="Pfam" id="PF02687">
    <property type="entry name" value="FtsX"/>
    <property type="match status" value="1"/>
</dbReference>
<dbReference type="AlphaFoldDB" id="A0A1F5P7Y9"/>
<evidence type="ECO:0000256" key="6">
    <source>
        <dbReference type="ARBA" id="ARBA00038076"/>
    </source>
</evidence>
<gene>
    <name evidence="10" type="ORF">A3J48_03190</name>
</gene>
<comment type="caution">
    <text evidence="10">The sequence shown here is derived from an EMBL/GenBank/DDBJ whole genome shotgun (WGS) entry which is preliminary data.</text>
</comment>
<dbReference type="PANTHER" id="PTHR30572:SF4">
    <property type="entry name" value="ABC TRANSPORTER PERMEASE YTRF"/>
    <property type="match status" value="1"/>
</dbReference>
<sequence>MKEFYALFRQSTKAIFANKGRSFLTMLGIIIGIGSVIALTSMGEGANRLISEQINELGTTNLTIIPGGGLNPSEGGGFGGPGGEGFNPGSISSLSFTDLNVLSDKNTNPNIEKISGVIISSGVVKNGTAERRATINGVSRDYFDINKLNTSSGGVFSAEADTKREKVVILGSRIAESLFFSSEELGEDININQTNFSVVGVLPSSEEGSINNVDSQIFIPINTASEILNTQSLSNIMVQVVSEDKINEAKDQIEKNLIASHNISDPKLADFSIISPQDLLSAVNQITGLLTSLLAGIAAISLVVGGIGIMNIMLVAVTERTREIGLRKAVGAKTSDILIQFLIEAVILTVLGGLLGIALGYGIGRGFAAFTELDPVITLGSLLLAVGVSSAVGLLFGIYPAYKAAKLNPIDALRYE</sequence>
<keyword evidence="3 7" id="KW-0812">Transmembrane</keyword>
<dbReference type="EMBL" id="MFES01000016">
    <property type="protein sequence ID" value="OGE86013.1"/>
    <property type="molecule type" value="Genomic_DNA"/>
</dbReference>
<keyword evidence="2" id="KW-1003">Cell membrane</keyword>
<dbReference type="STRING" id="1817832.A3J48_03190"/>
<accession>A0A1F5P7Y9</accession>
<feature type="domain" description="ABC3 transporter permease C-terminal" evidence="8">
    <location>
        <begin position="297"/>
        <end position="409"/>
    </location>
</feature>
<organism evidence="10 11">
    <name type="scientific">Candidatus Doudnabacteria bacterium RIFCSPHIGHO2_02_FULL_46_11</name>
    <dbReference type="NCBI Taxonomy" id="1817832"/>
    <lineage>
        <taxon>Bacteria</taxon>
        <taxon>Candidatus Doudnaibacteriota</taxon>
    </lineage>
</organism>
<dbReference type="GO" id="GO:0005886">
    <property type="term" value="C:plasma membrane"/>
    <property type="evidence" value="ECO:0007669"/>
    <property type="project" value="UniProtKB-SubCell"/>
</dbReference>
<dbReference type="InterPro" id="IPR050250">
    <property type="entry name" value="Macrolide_Exporter_MacB"/>
</dbReference>
<protein>
    <recommendedName>
        <fullName evidence="12">Multidrug ABC transporter substrate-binding protein</fullName>
    </recommendedName>
</protein>
<feature type="transmembrane region" description="Helical" evidence="7">
    <location>
        <begin position="21"/>
        <end position="43"/>
    </location>
</feature>
<evidence type="ECO:0000313" key="10">
    <source>
        <dbReference type="EMBL" id="OGE86013.1"/>
    </source>
</evidence>
<evidence type="ECO:0000256" key="7">
    <source>
        <dbReference type="SAM" id="Phobius"/>
    </source>
</evidence>
<evidence type="ECO:0000256" key="5">
    <source>
        <dbReference type="ARBA" id="ARBA00023136"/>
    </source>
</evidence>
<comment type="similarity">
    <text evidence="6">Belongs to the ABC-4 integral membrane protein family.</text>
</comment>
<keyword evidence="5 7" id="KW-0472">Membrane</keyword>
<evidence type="ECO:0000256" key="2">
    <source>
        <dbReference type="ARBA" id="ARBA00022475"/>
    </source>
</evidence>
<keyword evidence="4 7" id="KW-1133">Transmembrane helix</keyword>
<feature type="transmembrane region" description="Helical" evidence="7">
    <location>
        <begin position="338"/>
        <end position="364"/>
    </location>
</feature>
<proteinExistence type="inferred from homology"/>
<evidence type="ECO:0000259" key="8">
    <source>
        <dbReference type="Pfam" id="PF02687"/>
    </source>
</evidence>
<dbReference type="Proteomes" id="UP000176786">
    <property type="component" value="Unassembled WGS sequence"/>
</dbReference>
<feature type="domain" description="MacB-like periplasmic core" evidence="9">
    <location>
        <begin position="22"/>
        <end position="255"/>
    </location>
</feature>
<feature type="transmembrane region" description="Helical" evidence="7">
    <location>
        <begin position="376"/>
        <end position="399"/>
    </location>
</feature>
<evidence type="ECO:0000256" key="1">
    <source>
        <dbReference type="ARBA" id="ARBA00004651"/>
    </source>
</evidence>
<dbReference type="GO" id="GO:0022857">
    <property type="term" value="F:transmembrane transporter activity"/>
    <property type="evidence" value="ECO:0007669"/>
    <property type="project" value="TreeGrafter"/>
</dbReference>
<evidence type="ECO:0008006" key="12">
    <source>
        <dbReference type="Google" id="ProtNLM"/>
    </source>
</evidence>
<dbReference type="InterPro" id="IPR003838">
    <property type="entry name" value="ABC3_permease_C"/>
</dbReference>
<name>A0A1F5P7Y9_9BACT</name>
<evidence type="ECO:0000259" key="9">
    <source>
        <dbReference type="Pfam" id="PF12704"/>
    </source>
</evidence>
<comment type="subcellular location">
    <subcellularLocation>
        <location evidence="1">Cell membrane</location>
        <topology evidence="1">Multi-pass membrane protein</topology>
    </subcellularLocation>
</comment>
<evidence type="ECO:0000256" key="3">
    <source>
        <dbReference type="ARBA" id="ARBA00022692"/>
    </source>
</evidence>
<dbReference type="Pfam" id="PF12704">
    <property type="entry name" value="MacB_PCD"/>
    <property type="match status" value="1"/>
</dbReference>
<dbReference type="InterPro" id="IPR025857">
    <property type="entry name" value="MacB_PCD"/>
</dbReference>